<sequence length="67" mass="7632">MLSLSALLQKITVGPTEVQFDEIMDVITRYYSYRPVSFSNGVARDQLVNKKKENAEILQDFCVCPFA</sequence>
<gene>
    <name evidence="1" type="ORF">CI610_01176</name>
</gene>
<reference evidence="1" key="1">
    <citation type="journal article" date="2017" name="Appl. Environ. Microbiol.">
        <title>Molecular characterization of an Endozoicomonas-like organism causing infection in king scallop Pecten maximus L.</title>
        <authorList>
            <person name="Cano I."/>
            <person name="van Aerle R."/>
            <person name="Ross S."/>
            <person name="Verner-Jeffreys D.W."/>
            <person name="Paley R.K."/>
            <person name="Rimmer G."/>
            <person name="Ryder D."/>
            <person name="Hooper P."/>
            <person name="Stone D."/>
            <person name="Feist S.W."/>
        </authorList>
    </citation>
    <scope>NUCLEOTIDE SEQUENCE</scope>
</reference>
<name>A0A2H9T9B0_9ZZZZ</name>
<proteinExistence type="predicted"/>
<dbReference type="Gene3D" id="3.20.160.10">
    <property type="entry name" value="vpa0580 domain like"/>
    <property type="match status" value="1"/>
</dbReference>
<dbReference type="InterPro" id="IPR014984">
    <property type="entry name" value="HopJ"/>
</dbReference>
<dbReference type="AlphaFoldDB" id="A0A2H9T9B0"/>
<evidence type="ECO:0000313" key="1">
    <source>
        <dbReference type="EMBL" id="PJE79820.1"/>
    </source>
</evidence>
<dbReference type="InterPro" id="IPR038604">
    <property type="entry name" value="HopJ_sf"/>
</dbReference>
<dbReference type="Pfam" id="PF08888">
    <property type="entry name" value="HopJ"/>
    <property type="match status" value="1"/>
</dbReference>
<dbReference type="EMBL" id="NSIT01000045">
    <property type="protein sequence ID" value="PJE79820.1"/>
    <property type="molecule type" value="Genomic_DNA"/>
</dbReference>
<organism evidence="1">
    <name type="scientific">invertebrate metagenome</name>
    <dbReference type="NCBI Taxonomy" id="1711999"/>
    <lineage>
        <taxon>unclassified sequences</taxon>
        <taxon>metagenomes</taxon>
        <taxon>organismal metagenomes</taxon>
    </lineage>
</organism>
<comment type="caution">
    <text evidence="1">The sequence shown here is derived from an EMBL/GenBank/DDBJ whole genome shotgun (WGS) entry which is preliminary data.</text>
</comment>
<protein>
    <submittedName>
        <fullName evidence="1">Uncharacterized protein</fullName>
    </submittedName>
</protein>
<accession>A0A2H9T9B0</accession>